<keyword evidence="1" id="KW-0812">Transmembrane</keyword>
<evidence type="ECO:0000256" key="1">
    <source>
        <dbReference type="SAM" id="Phobius"/>
    </source>
</evidence>
<name>A0ABW2GEE1_9ACTN</name>
<reference evidence="3" key="1">
    <citation type="journal article" date="2019" name="Int. J. Syst. Evol. Microbiol.">
        <title>The Global Catalogue of Microorganisms (GCM) 10K type strain sequencing project: providing services to taxonomists for standard genome sequencing and annotation.</title>
        <authorList>
            <consortium name="The Broad Institute Genomics Platform"/>
            <consortium name="The Broad Institute Genome Sequencing Center for Infectious Disease"/>
            <person name="Wu L."/>
            <person name="Ma J."/>
        </authorList>
    </citation>
    <scope>NUCLEOTIDE SEQUENCE [LARGE SCALE GENOMIC DNA]</scope>
    <source>
        <strain evidence="3">CGMCC 1.13681</strain>
    </source>
</reference>
<keyword evidence="3" id="KW-1185">Reference proteome</keyword>
<evidence type="ECO:0008006" key="4">
    <source>
        <dbReference type="Google" id="ProtNLM"/>
    </source>
</evidence>
<evidence type="ECO:0000313" key="2">
    <source>
        <dbReference type="EMBL" id="MFC7218086.1"/>
    </source>
</evidence>
<comment type="caution">
    <text evidence="2">The sequence shown here is derived from an EMBL/GenBank/DDBJ whole genome shotgun (WGS) entry which is preliminary data.</text>
</comment>
<sequence>MSTRHGANPAATVITAAADLAALVIGVWILMYLLDADRTNGFVDFVHDCAYWLTGWAHGLASVEPDWWQVLLDYGAVALAYLILGHLLARTVGG</sequence>
<proteinExistence type="predicted"/>
<feature type="transmembrane region" description="Helical" evidence="1">
    <location>
        <begin position="67"/>
        <end position="89"/>
    </location>
</feature>
<dbReference type="Proteomes" id="UP001596413">
    <property type="component" value="Unassembled WGS sequence"/>
</dbReference>
<organism evidence="2 3">
    <name type="scientific">Streptomyces polyrhachis</name>
    <dbReference type="NCBI Taxonomy" id="1282885"/>
    <lineage>
        <taxon>Bacteria</taxon>
        <taxon>Bacillati</taxon>
        <taxon>Actinomycetota</taxon>
        <taxon>Actinomycetes</taxon>
        <taxon>Kitasatosporales</taxon>
        <taxon>Streptomycetaceae</taxon>
        <taxon>Streptomyces</taxon>
    </lineage>
</organism>
<protein>
    <recommendedName>
        <fullName evidence="4">Integral membrane protein</fullName>
    </recommendedName>
</protein>
<keyword evidence="1" id="KW-0472">Membrane</keyword>
<keyword evidence="1" id="KW-1133">Transmembrane helix</keyword>
<dbReference type="RefSeq" id="WP_386413361.1">
    <property type="nucleotide sequence ID" value="NZ_JBHSZO010000009.1"/>
</dbReference>
<evidence type="ECO:0000313" key="3">
    <source>
        <dbReference type="Proteomes" id="UP001596413"/>
    </source>
</evidence>
<gene>
    <name evidence="2" type="ORF">ACFQLX_07875</name>
</gene>
<dbReference type="EMBL" id="JBHSZO010000009">
    <property type="protein sequence ID" value="MFC7218086.1"/>
    <property type="molecule type" value="Genomic_DNA"/>
</dbReference>
<accession>A0ABW2GEE1</accession>
<feature type="transmembrane region" description="Helical" evidence="1">
    <location>
        <begin position="12"/>
        <end position="34"/>
    </location>
</feature>